<gene>
    <name evidence="6" type="ORF">AXK60_03975</name>
    <name evidence="5" type="ORF">AXK61_00245</name>
</gene>
<evidence type="ECO:0000259" key="4">
    <source>
        <dbReference type="SMART" id="SM00822"/>
    </source>
</evidence>
<dbReference type="STRING" id="239498.AXK60_03975"/>
<dbReference type="SUPFAM" id="SSF51735">
    <property type="entry name" value="NAD(P)-binding Rossmann-fold domains"/>
    <property type="match status" value="1"/>
</dbReference>
<evidence type="ECO:0000313" key="5">
    <source>
        <dbReference type="EMBL" id="KXP01289.1"/>
    </source>
</evidence>
<dbReference type="PROSITE" id="PS00061">
    <property type="entry name" value="ADH_SHORT"/>
    <property type="match status" value="1"/>
</dbReference>
<dbReference type="Proteomes" id="UP000070409">
    <property type="component" value="Unassembled WGS sequence"/>
</dbReference>
<evidence type="ECO:0000256" key="2">
    <source>
        <dbReference type="ARBA" id="ARBA00023002"/>
    </source>
</evidence>
<dbReference type="CDD" id="cd05233">
    <property type="entry name" value="SDR_c"/>
    <property type="match status" value="1"/>
</dbReference>
<reference evidence="5 8" key="3">
    <citation type="submission" date="2016-02" db="EMBL/GenBank/DDBJ databases">
        <authorList>
            <person name="Teng J.L."/>
            <person name="Tang Y."/>
            <person name="Huang Y."/>
            <person name="Guo F."/>
            <person name="Wei W."/>
            <person name="Chen J.H."/>
            <person name="Wong S.Y."/>
            <person name="Lau S.K."/>
            <person name="Woo P.C."/>
        </authorList>
    </citation>
    <scope>NUCLEOTIDE SEQUENCE [LARGE SCALE GENOMIC DNA]</scope>
    <source>
        <strain evidence="5 8">JCM 13375</strain>
    </source>
</reference>
<dbReference type="OrthoDB" id="3743899at2"/>
<dbReference type="Gene3D" id="3.40.50.720">
    <property type="entry name" value="NAD(P)-binding Rossmann-like Domain"/>
    <property type="match status" value="1"/>
</dbReference>
<evidence type="ECO:0000313" key="8">
    <source>
        <dbReference type="Proteomes" id="UP000070409"/>
    </source>
</evidence>
<comment type="similarity">
    <text evidence="1 3">Belongs to the short-chain dehydrogenases/reductases (SDR) family.</text>
</comment>
<dbReference type="AlphaFoldDB" id="A0A138AX37"/>
<dbReference type="InterPro" id="IPR036291">
    <property type="entry name" value="NAD(P)-bd_dom_sf"/>
</dbReference>
<accession>A0A138AX37</accession>
<dbReference type="SMART" id="SM00822">
    <property type="entry name" value="PKS_KR"/>
    <property type="match status" value="1"/>
</dbReference>
<dbReference type="NCBIfam" id="NF004526">
    <property type="entry name" value="PRK05872.1"/>
    <property type="match status" value="1"/>
</dbReference>
<evidence type="ECO:0000256" key="1">
    <source>
        <dbReference type="ARBA" id="ARBA00006484"/>
    </source>
</evidence>
<name>A0A138AX37_9ACTN</name>
<dbReference type="InterPro" id="IPR020904">
    <property type="entry name" value="Sc_DH/Rdtase_CS"/>
</dbReference>
<dbReference type="PANTHER" id="PTHR44196">
    <property type="entry name" value="DEHYDROGENASE/REDUCTASE SDR FAMILY MEMBER 7B"/>
    <property type="match status" value="1"/>
</dbReference>
<dbReference type="RefSeq" id="WP_068569709.1">
    <property type="nucleotide sequence ID" value="NZ_LSRE01000001.1"/>
</dbReference>
<proteinExistence type="inferred from homology"/>
<comment type="caution">
    <text evidence="6">The sequence shown here is derived from an EMBL/GenBank/DDBJ whole genome shotgun (WGS) entry which is preliminary data.</text>
</comment>
<dbReference type="EMBL" id="LSRE01000001">
    <property type="protein sequence ID" value="KXP01289.1"/>
    <property type="molecule type" value="Genomic_DNA"/>
</dbReference>
<sequence>MTLDLAGKTVVITGAARGIGLGTAKAAAKRGAKVAVLDLRQDEADGAAAQLEGGAIGIAVDVTDRDALALAFDVVAERLGGIDVVVANAGIAPRGATVQGMDPAEFDRVLAVNLHGVYNTVLAAMPHILERRGHLLLTSSVYAFMNGVGVSPYAVAKAGVEQLSRALRVELAPYGATAGAVYYGFVDTEMVRAGFDEDPLTAGVPDLLPSFLSNRISPDQAGEDTVRGIERRAARTITPARWAVYSTLRGVINPLLDIVTAQYRPAVELIHALDARSAAARQAVGSRVD</sequence>
<dbReference type="Pfam" id="PF00106">
    <property type="entry name" value="adh_short"/>
    <property type="match status" value="1"/>
</dbReference>
<reference evidence="6" key="1">
    <citation type="submission" date="2016-02" db="EMBL/GenBank/DDBJ databases">
        <authorList>
            <person name="Teng J.L."/>
            <person name="Yang Y."/>
            <person name="Huang Y."/>
            <person name="Guo F."/>
            <person name="Wei W."/>
            <person name="Chen J.H."/>
            <person name="Wong S.Y."/>
            <person name="Lau S.K."/>
            <person name="Woo P.C."/>
        </authorList>
    </citation>
    <scope>NUCLEOTIDE SEQUENCE</scope>
    <source>
        <strain evidence="6">JCM 15929</strain>
    </source>
</reference>
<dbReference type="PRINTS" id="PR00080">
    <property type="entry name" value="SDRFAMILY"/>
</dbReference>
<dbReference type="InterPro" id="IPR002347">
    <property type="entry name" value="SDR_fam"/>
</dbReference>
<dbReference type="GO" id="GO:0016020">
    <property type="term" value="C:membrane"/>
    <property type="evidence" value="ECO:0007669"/>
    <property type="project" value="TreeGrafter"/>
</dbReference>
<dbReference type="PANTHER" id="PTHR44196:SF1">
    <property type="entry name" value="DEHYDROGENASE_REDUCTASE SDR FAMILY MEMBER 7B"/>
    <property type="match status" value="1"/>
</dbReference>
<dbReference type="PRINTS" id="PR00081">
    <property type="entry name" value="GDHRDH"/>
</dbReference>
<keyword evidence="8" id="KW-1185">Reference proteome</keyword>
<reference evidence="7" key="2">
    <citation type="submission" date="2016-02" db="EMBL/GenBank/DDBJ databases">
        <authorList>
            <person name="Wen L."/>
            <person name="He K."/>
            <person name="Yang H."/>
        </authorList>
    </citation>
    <scope>NUCLEOTIDE SEQUENCE [LARGE SCALE GENOMIC DNA]</scope>
    <source>
        <strain evidence="7">JCM 15929</strain>
    </source>
</reference>
<dbReference type="GO" id="GO:0016491">
    <property type="term" value="F:oxidoreductase activity"/>
    <property type="evidence" value="ECO:0007669"/>
    <property type="project" value="UniProtKB-KW"/>
</dbReference>
<keyword evidence="2" id="KW-0560">Oxidoreductase</keyword>
<protein>
    <recommendedName>
        <fullName evidence="4">Ketoreductase domain-containing protein</fullName>
    </recommendedName>
</protein>
<dbReference type="EMBL" id="LSRF01000001">
    <property type="protein sequence ID" value="KXP15028.1"/>
    <property type="molecule type" value="Genomic_DNA"/>
</dbReference>
<evidence type="ECO:0000313" key="7">
    <source>
        <dbReference type="Proteomes" id="UP000070258"/>
    </source>
</evidence>
<evidence type="ECO:0000256" key="3">
    <source>
        <dbReference type="RuleBase" id="RU000363"/>
    </source>
</evidence>
<evidence type="ECO:0000313" key="6">
    <source>
        <dbReference type="EMBL" id="KXP15028.1"/>
    </source>
</evidence>
<feature type="domain" description="Ketoreductase" evidence="4">
    <location>
        <begin position="8"/>
        <end position="189"/>
    </location>
</feature>
<dbReference type="InterPro" id="IPR057326">
    <property type="entry name" value="KR_dom"/>
</dbReference>
<organism evidence="6 7">
    <name type="scientific">Tsukamurella pseudospumae</name>
    <dbReference type="NCBI Taxonomy" id="239498"/>
    <lineage>
        <taxon>Bacteria</taxon>
        <taxon>Bacillati</taxon>
        <taxon>Actinomycetota</taxon>
        <taxon>Actinomycetes</taxon>
        <taxon>Mycobacteriales</taxon>
        <taxon>Tsukamurellaceae</taxon>
        <taxon>Tsukamurella</taxon>
    </lineage>
</organism>
<dbReference type="Proteomes" id="UP000070258">
    <property type="component" value="Unassembled WGS sequence"/>
</dbReference>